<dbReference type="Pfam" id="PF00501">
    <property type="entry name" value="AMP-binding"/>
    <property type="match status" value="1"/>
</dbReference>
<dbReference type="EMBL" id="CP032828">
    <property type="protein sequence ID" value="AYJ85083.1"/>
    <property type="molecule type" value="Genomic_DNA"/>
</dbReference>
<comment type="catalytic activity">
    <reaction evidence="3">
        <text>3-(methylsulfanyl)propanoate + ATP + CoA = 3-(methylsulfanyl)propanoyl-CoA + AMP + diphosphate</text>
        <dbReference type="Rhea" id="RHEA:43052"/>
        <dbReference type="ChEBI" id="CHEBI:30616"/>
        <dbReference type="ChEBI" id="CHEBI:33019"/>
        <dbReference type="ChEBI" id="CHEBI:49016"/>
        <dbReference type="ChEBI" id="CHEBI:57287"/>
        <dbReference type="ChEBI" id="CHEBI:82815"/>
        <dbReference type="ChEBI" id="CHEBI:456215"/>
        <dbReference type="EC" id="6.2.1.44"/>
    </reaction>
    <physiologicalReaction direction="left-to-right" evidence="3">
        <dbReference type="Rhea" id="RHEA:43053"/>
    </physiologicalReaction>
</comment>
<dbReference type="Gene3D" id="3.40.50.12780">
    <property type="entry name" value="N-terminal domain of ligase-like"/>
    <property type="match status" value="1"/>
</dbReference>
<feature type="domain" description="AMP-binding enzyme C-terminal" evidence="8">
    <location>
        <begin position="431"/>
        <end position="507"/>
    </location>
</feature>
<proteinExistence type="inferred from homology"/>
<dbReference type="EC" id="6.2.1.44" evidence="4"/>
<name>A0A494TDD9_SPHPE</name>
<keyword evidence="6" id="KW-0472">Membrane</keyword>
<accession>A0A494TDD9</accession>
<evidence type="ECO:0000256" key="1">
    <source>
        <dbReference type="ARBA" id="ARBA00006432"/>
    </source>
</evidence>
<dbReference type="Proteomes" id="UP000276254">
    <property type="component" value="Plasmid unnamed1"/>
</dbReference>
<evidence type="ECO:0000256" key="5">
    <source>
        <dbReference type="ARBA" id="ARBA00067668"/>
    </source>
</evidence>
<dbReference type="RefSeq" id="WP_121151318.1">
    <property type="nucleotide sequence ID" value="NZ_CP032828.1"/>
</dbReference>
<gene>
    <name evidence="9" type="ORF">D3Y57_03340</name>
</gene>
<keyword evidence="9" id="KW-0614">Plasmid</keyword>
<evidence type="ECO:0000256" key="6">
    <source>
        <dbReference type="SAM" id="Phobius"/>
    </source>
</evidence>
<keyword evidence="2 9" id="KW-0436">Ligase</keyword>
<dbReference type="InterPro" id="IPR000873">
    <property type="entry name" value="AMP-dep_synth/lig_dom"/>
</dbReference>
<dbReference type="InterPro" id="IPR042099">
    <property type="entry name" value="ANL_N_sf"/>
</dbReference>
<dbReference type="GO" id="GO:0031956">
    <property type="term" value="F:medium-chain fatty acid-CoA ligase activity"/>
    <property type="evidence" value="ECO:0007669"/>
    <property type="project" value="TreeGrafter"/>
</dbReference>
<comment type="similarity">
    <text evidence="1">Belongs to the ATP-dependent AMP-binding enzyme family.</text>
</comment>
<dbReference type="AlphaFoldDB" id="A0A494TDD9"/>
<evidence type="ECO:0000256" key="4">
    <source>
        <dbReference type="ARBA" id="ARBA00066616"/>
    </source>
</evidence>
<dbReference type="FunFam" id="3.30.300.30:FF:000008">
    <property type="entry name" value="2,3-dihydroxybenzoate-AMP ligase"/>
    <property type="match status" value="1"/>
</dbReference>
<dbReference type="KEGG" id="spha:D3Y57_03340"/>
<dbReference type="InterPro" id="IPR045851">
    <property type="entry name" value="AMP-bd_C_sf"/>
</dbReference>
<protein>
    <recommendedName>
        <fullName evidence="5">3-methylmercaptopropionyl-CoA ligase</fullName>
        <ecNumber evidence="4">6.2.1.44</ecNumber>
    </recommendedName>
</protein>
<dbReference type="Gene3D" id="3.30.300.30">
    <property type="match status" value="1"/>
</dbReference>
<feature type="domain" description="AMP-dependent synthetase/ligase" evidence="7">
    <location>
        <begin position="42"/>
        <end position="381"/>
    </location>
</feature>
<keyword evidence="6" id="KW-1133">Transmembrane helix</keyword>
<dbReference type="OrthoDB" id="9803968at2"/>
<dbReference type="PANTHER" id="PTHR43201">
    <property type="entry name" value="ACYL-COA SYNTHETASE"/>
    <property type="match status" value="1"/>
</dbReference>
<feature type="transmembrane region" description="Helical" evidence="6">
    <location>
        <begin position="77"/>
        <end position="100"/>
    </location>
</feature>
<evidence type="ECO:0000313" key="10">
    <source>
        <dbReference type="Proteomes" id="UP000276254"/>
    </source>
</evidence>
<evidence type="ECO:0000259" key="8">
    <source>
        <dbReference type="Pfam" id="PF13193"/>
    </source>
</evidence>
<dbReference type="Pfam" id="PF13193">
    <property type="entry name" value="AMP-binding_C"/>
    <property type="match status" value="1"/>
</dbReference>
<evidence type="ECO:0000256" key="3">
    <source>
        <dbReference type="ARBA" id="ARBA00051915"/>
    </source>
</evidence>
<keyword evidence="6" id="KW-0812">Transmembrane</keyword>
<dbReference type="PANTHER" id="PTHR43201:SF5">
    <property type="entry name" value="MEDIUM-CHAIN ACYL-COA LIGASE ACSF2, MITOCHONDRIAL"/>
    <property type="match status" value="1"/>
</dbReference>
<evidence type="ECO:0000259" key="7">
    <source>
        <dbReference type="Pfam" id="PF00501"/>
    </source>
</evidence>
<evidence type="ECO:0000256" key="2">
    <source>
        <dbReference type="ARBA" id="ARBA00022598"/>
    </source>
</evidence>
<evidence type="ECO:0000313" key="9">
    <source>
        <dbReference type="EMBL" id="AYJ85083.1"/>
    </source>
</evidence>
<reference evidence="9 10" key="1">
    <citation type="submission" date="2018-09" db="EMBL/GenBank/DDBJ databases">
        <title>Sphingomonas peninsula sp. nov., isolated from fildes peninsula, Antarctic soil.</title>
        <authorList>
            <person name="Yingchao G."/>
        </authorList>
    </citation>
    <scope>NUCLEOTIDE SEQUENCE [LARGE SCALE GENOMIC DNA]</scope>
    <source>
        <strain evidence="9 10">YZ-8</strain>
        <plasmid evidence="9 10">unnamed1</plasmid>
    </source>
</reference>
<sequence>MTETAFAGANRTLIRAFMDGAALFPQAELVVSSAQRPGTHRLADVLADGLRFAAGLRARGIGEGDIVAVQLPAWSEWMVACVGIAYAGAVMLPIVSIYGAKEMGFILRQSGAKLLVTPDSWRNADYGDVLVACGNLPALATHVVIGDAVPAGAVSWDVMLSGQDDAPPAERDSDDLAMLVYTSGTTADPKGVCHSGRTLLSELAAVAHARRKIVEITLSPWPPGHVAGACTMMRYLAQGSKLVLMDQWDAGDAAMLIEQQHVSSCSLTPFHLTGILDAAERDGRDLSSLVSCLVGAAPVPPTLIERCAARGLNTFRCYGSSEHPTVTMGDPSDTIATRLTTEGRIMAGSEMRFVDDDGDEVASGADGEMVTRGPELFTGYFDSSLNAAAFLPGGWYRTGDIGHFDRDGFLVISDRKKDIIIRGGENISSREVEDIMLADPAVLDVAVVAYPDTRMGEIVCAYVIVQPGASVTLDSVRAYFAQSSVARQKTPERIVLVDEFPRNSTGKVLKHELRARARAEAKEHIA</sequence>
<dbReference type="InterPro" id="IPR025110">
    <property type="entry name" value="AMP-bd_C"/>
</dbReference>
<geneLocation type="plasmid" evidence="9">
    <name>unnamed1</name>
</geneLocation>
<keyword evidence="10" id="KW-1185">Reference proteome</keyword>
<dbReference type="GO" id="GO:0006631">
    <property type="term" value="P:fatty acid metabolic process"/>
    <property type="evidence" value="ECO:0007669"/>
    <property type="project" value="TreeGrafter"/>
</dbReference>
<dbReference type="SUPFAM" id="SSF56801">
    <property type="entry name" value="Acetyl-CoA synthetase-like"/>
    <property type="match status" value="1"/>
</dbReference>
<organism evidence="9 10">
    <name type="scientific">Sphingomonas paeninsulae</name>
    <dbReference type="NCBI Taxonomy" id="2319844"/>
    <lineage>
        <taxon>Bacteria</taxon>
        <taxon>Pseudomonadati</taxon>
        <taxon>Pseudomonadota</taxon>
        <taxon>Alphaproteobacteria</taxon>
        <taxon>Sphingomonadales</taxon>
        <taxon>Sphingomonadaceae</taxon>
        <taxon>Sphingomonas</taxon>
    </lineage>
</organism>